<dbReference type="InterPro" id="IPR036721">
    <property type="entry name" value="RCK_C_sf"/>
</dbReference>
<dbReference type="GO" id="GO:0008324">
    <property type="term" value="F:monoatomic cation transmembrane transporter activity"/>
    <property type="evidence" value="ECO:0007669"/>
    <property type="project" value="InterPro"/>
</dbReference>
<feature type="domain" description="RCK C-terminal" evidence="5">
    <location>
        <begin position="120"/>
        <end position="205"/>
    </location>
</feature>
<evidence type="ECO:0000256" key="1">
    <source>
        <dbReference type="ARBA" id="ARBA00023015"/>
    </source>
</evidence>
<dbReference type="EMBL" id="CP040626">
    <property type="protein sequence ID" value="QMW89818.1"/>
    <property type="molecule type" value="Genomic_DNA"/>
</dbReference>
<keyword evidence="1" id="KW-0805">Transcription regulation</keyword>
<gene>
    <name evidence="6" type="ORF">AWN73_08325</name>
    <name evidence="7" type="ORF">FF104_02330</name>
</gene>
<dbReference type="InterPro" id="IPR000524">
    <property type="entry name" value="Tscrpt_reg_HTH_GntR"/>
</dbReference>
<dbReference type="SUPFAM" id="SSF116726">
    <property type="entry name" value="TrkA C-terminal domain-like"/>
    <property type="match status" value="1"/>
</dbReference>
<dbReference type="GO" id="GO:0003700">
    <property type="term" value="F:DNA-binding transcription factor activity"/>
    <property type="evidence" value="ECO:0007669"/>
    <property type="project" value="InterPro"/>
</dbReference>
<dbReference type="InterPro" id="IPR036388">
    <property type="entry name" value="WH-like_DNA-bd_sf"/>
</dbReference>
<dbReference type="InterPro" id="IPR036390">
    <property type="entry name" value="WH_DNA-bd_sf"/>
</dbReference>
<dbReference type="GO" id="GO:0003677">
    <property type="term" value="F:DNA binding"/>
    <property type="evidence" value="ECO:0007669"/>
    <property type="project" value="UniProtKB-KW"/>
</dbReference>
<evidence type="ECO:0000256" key="3">
    <source>
        <dbReference type="ARBA" id="ARBA00023163"/>
    </source>
</evidence>
<dbReference type="GO" id="GO:0006813">
    <property type="term" value="P:potassium ion transport"/>
    <property type="evidence" value="ECO:0007669"/>
    <property type="project" value="InterPro"/>
</dbReference>
<evidence type="ECO:0000313" key="7">
    <source>
        <dbReference type="EMBL" id="QMW89818.1"/>
    </source>
</evidence>
<keyword evidence="3" id="KW-0804">Transcription</keyword>
<dbReference type="GeneID" id="92942957"/>
<dbReference type="EMBL" id="LRDH01000035">
    <property type="protein sequence ID" value="PPV17315.1"/>
    <property type="molecule type" value="Genomic_DNA"/>
</dbReference>
<dbReference type="AlphaFoldDB" id="A0A2S7FES6"/>
<evidence type="ECO:0000256" key="2">
    <source>
        <dbReference type="ARBA" id="ARBA00023125"/>
    </source>
</evidence>
<feature type="domain" description="HTH gntR-type" evidence="4">
    <location>
        <begin position="6"/>
        <end position="74"/>
    </location>
</feature>
<dbReference type="SUPFAM" id="SSF46785">
    <property type="entry name" value="Winged helix' DNA-binding domain"/>
    <property type="match status" value="1"/>
</dbReference>
<dbReference type="PROSITE" id="PS50949">
    <property type="entry name" value="HTH_GNTR"/>
    <property type="match status" value="1"/>
</dbReference>
<dbReference type="InterPro" id="IPR006037">
    <property type="entry name" value="RCK_C"/>
</dbReference>
<accession>A0A2S7FES6</accession>
<reference evidence="7 9" key="2">
    <citation type="submission" date="2019-05" db="EMBL/GenBank/DDBJ databases">
        <authorList>
            <person name="Schori C."/>
            <person name="Ahrens C."/>
        </authorList>
    </citation>
    <scope>NUCLEOTIDE SEQUENCE [LARGE SCALE GENOMIC DNA]</scope>
    <source>
        <strain evidence="7 9">DSM 10702</strain>
    </source>
</reference>
<dbReference type="Pfam" id="PF02080">
    <property type="entry name" value="TrkA_C"/>
    <property type="match status" value="1"/>
</dbReference>
<evidence type="ECO:0000313" key="6">
    <source>
        <dbReference type="EMBL" id="PPV17315.1"/>
    </source>
</evidence>
<protein>
    <submittedName>
        <fullName evidence="6">GntR family transcriptional regulator</fullName>
    </submittedName>
</protein>
<dbReference type="SMART" id="SM00345">
    <property type="entry name" value="HTH_GNTR"/>
    <property type="match status" value="1"/>
</dbReference>
<dbReference type="Gene3D" id="1.10.10.10">
    <property type="entry name" value="Winged helix-like DNA-binding domain superfamily/Winged helix DNA-binding domain"/>
    <property type="match status" value="1"/>
</dbReference>
<proteinExistence type="predicted"/>
<name>A0A2S7FES6_CLOBU</name>
<dbReference type="Gene3D" id="3.30.70.1450">
    <property type="entry name" value="Regulator of K+ conductance, C-terminal domain"/>
    <property type="match status" value="1"/>
</dbReference>
<dbReference type="Pfam" id="PF00392">
    <property type="entry name" value="GntR"/>
    <property type="match status" value="1"/>
</dbReference>
<reference evidence="6 8" key="1">
    <citation type="submission" date="2016-01" db="EMBL/GenBank/DDBJ databases">
        <title>Characterization of the Clostridium difficile lineages that are prevalent in Hong Kong and China.</title>
        <authorList>
            <person name="Kwok J.S.-L."/>
            <person name="Lam W.-Y."/>
            <person name="Ip M."/>
            <person name="Chan T.-F."/>
            <person name="Hawkey P.M."/>
            <person name="Tsui S.K.-W."/>
        </authorList>
    </citation>
    <scope>NUCLEOTIDE SEQUENCE [LARGE SCALE GENOMIC DNA]</scope>
    <source>
        <strain evidence="6 8">300064</strain>
    </source>
</reference>
<evidence type="ECO:0000259" key="5">
    <source>
        <dbReference type="PROSITE" id="PS51202"/>
    </source>
</evidence>
<dbReference type="Proteomes" id="UP000515243">
    <property type="component" value="Chromosome 1"/>
</dbReference>
<dbReference type="PANTHER" id="PTHR30445:SF8">
    <property type="entry name" value="K(+)_H(+) ANTIPORTER SUBUNIT KHTT"/>
    <property type="match status" value="1"/>
</dbReference>
<dbReference type="PANTHER" id="PTHR30445">
    <property type="entry name" value="K(+)_H(+) ANTIPORTER SUBUNIT KHTT"/>
    <property type="match status" value="1"/>
</dbReference>
<evidence type="ECO:0000313" key="9">
    <source>
        <dbReference type="Proteomes" id="UP000515243"/>
    </source>
</evidence>
<dbReference type="InterPro" id="IPR050144">
    <property type="entry name" value="AAE_transporter"/>
</dbReference>
<dbReference type="RefSeq" id="WP_003424001.1">
    <property type="nucleotide sequence ID" value="NZ_AP019716.1"/>
</dbReference>
<sequence length="209" mass="23644">MNNSSIPTYKKIALDIANKIQLNNILEGDILHGRSTLSSKYNVSPETIRRSMILLEDVEVVKTIKGKGILVLSREKAISFLNRNKSIDSIRSYKTEIDKLLNNRKEIENQLLKSIQGIIDYSSRFNEVNNIIPLEFVVPENCLYIGKTVGEIMFWQNTGATLIAVKRNDELLLSPGPYISLNPNDVLIVVGNDNIRNSVPQFLYPKNNL</sequence>
<evidence type="ECO:0000313" key="8">
    <source>
        <dbReference type="Proteomes" id="UP000238081"/>
    </source>
</evidence>
<evidence type="ECO:0000259" key="4">
    <source>
        <dbReference type="PROSITE" id="PS50949"/>
    </source>
</evidence>
<keyword evidence="2" id="KW-0238">DNA-binding</keyword>
<dbReference type="Proteomes" id="UP000238081">
    <property type="component" value="Unassembled WGS sequence"/>
</dbReference>
<organism evidence="6 8">
    <name type="scientific">Clostridium butyricum</name>
    <dbReference type="NCBI Taxonomy" id="1492"/>
    <lineage>
        <taxon>Bacteria</taxon>
        <taxon>Bacillati</taxon>
        <taxon>Bacillota</taxon>
        <taxon>Clostridia</taxon>
        <taxon>Eubacteriales</taxon>
        <taxon>Clostridiaceae</taxon>
        <taxon>Clostridium</taxon>
    </lineage>
</organism>
<dbReference type="PROSITE" id="PS51202">
    <property type="entry name" value="RCK_C"/>
    <property type="match status" value="1"/>
</dbReference>